<dbReference type="Proteomes" id="UP000221580">
    <property type="component" value="Unassembled WGS sequence"/>
</dbReference>
<evidence type="ECO:0000259" key="1">
    <source>
        <dbReference type="Pfam" id="PF21941"/>
    </source>
</evidence>
<feature type="domain" description="SMEK" evidence="1">
    <location>
        <begin position="10"/>
        <end position="150"/>
    </location>
</feature>
<dbReference type="InterPro" id="IPR027417">
    <property type="entry name" value="P-loop_NTPase"/>
</dbReference>
<protein>
    <recommendedName>
        <fullName evidence="1">SMEK domain-containing protein</fullName>
    </recommendedName>
</protein>
<dbReference type="AlphaFoldDB" id="A0A7Z1K5L8"/>
<sequence>MDHQKLLLEVKDEFIWLVKNVEASTAMGLFDVHRISEKVVLPLFQTIMGWPDLRNLNEEKEDYPAIDLGDEVKQIGIQISGTTTLTKVKNTLAKFLNHDLDKTYTRVIVYVLTNKQQSYFQKAIDEVVGSRLAFNAKTDILDYTDLLKKAAKLTPEPLLVVWKILKSYRHAEDPAHRPVWLLRTEVSQEEIPPFTPRWLFFAERKIPLLGRGGDLDVLADFMESPSPFSWWTLCGPAGIGKTRLAHELELKYKDNWYCGFTDAKNLPTVEQLQQLQRPTLLVFDYAARDSEALKALLRMCCALGDSLSSKLRVLLLEREANENADWWKELVLTESTTATLIRNNQYQAPRELTALSAQAGEILRAWLEAGAPAVVEQLPPPSSPFWTQVMHVSEGRPLLIALIAGAFSRAPNDTHVPALRELLLPVLQREAQRWKTRCNDTGLFPRLVQLLAVATLIRGLDILQEDHRVLVRTGDDESDYLLVKDPKTQTYRIPTVEDLRQHEHIFELLSTQQQQLWDDLAQLIPATQLAPTTKAALEVCPPRGILQPDLIGEFFIDELWRPQMQFAPATALPTLTDASLEAILSSAWTLHPYNLLQTLDALKKTTICLPGYLRLLDMLTAVACKVPTTHKFALSLLARLLYNAMIKLGTQKPSAAQINRTCELLSRLAQHFPADREVAYRQLKALMHLIVDPVKKQVDVARARAVNLEARQFVTEVIEHPDDKFELFWGDAIVNVAMAAIQNHHEEMLAEALVSAQILQTNFGASSELNTLLARLYKEVAKYLSEPLGDTYSLSSQLIPLAKRCLPLLAPQVGQGIEQGNLDQPFHVSSTWALVNIMYAYAKLKTPAKVLELHPEIERYVARVSDPAVAIAMEAKAVFNAQTARLLENDLRSALALASQIQVVFNVSYSNEAGQAHLSLWGRSLSLTLAARDCEGFLGNCEKLFTLCPLLSDDDGVVWMLAQNLQLIREGIAVLSIEQICLAKFTRHLSAFGSQTGRCTNLFFANTLTLACKDFNNKKDDLRNLEQLFLFVKKRLEFDELSECLYAALFDYWISKGKPASIALFGCCEISSGVDSNLRIRITADDLSVLSDKTMKFISLANP</sequence>
<evidence type="ECO:0000313" key="3">
    <source>
        <dbReference type="Proteomes" id="UP000221580"/>
    </source>
</evidence>
<name>A0A7Z1K5L8_9PSED</name>
<evidence type="ECO:0000313" key="2">
    <source>
        <dbReference type="EMBL" id="PFG71514.1"/>
    </source>
</evidence>
<reference evidence="2 3" key="1">
    <citation type="submission" date="2017-09" db="EMBL/GenBank/DDBJ databases">
        <authorList>
            <person name="DeBolt S."/>
            <person name="Huntemann M."/>
            <person name="Clum A."/>
            <person name="Pillay M."/>
            <person name="Palaniappan K."/>
            <person name="Varghese N."/>
            <person name="Mikhailova N."/>
            <person name="Stamatis D."/>
            <person name="Reddy T."/>
            <person name="Daum C."/>
            <person name="Shapiro N."/>
            <person name="Ivanova N."/>
            <person name="Kyrpides N."/>
            <person name="Woyke T."/>
        </authorList>
    </citation>
    <scope>NUCLEOTIDE SEQUENCE [LARGE SCALE GENOMIC DNA]</scope>
    <source>
        <strain evidence="2 3">A2-S9</strain>
    </source>
</reference>
<organism evidence="2 3">
    <name type="scientific">Pseudomonas poae</name>
    <dbReference type="NCBI Taxonomy" id="200451"/>
    <lineage>
        <taxon>Bacteria</taxon>
        <taxon>Pseudomonadati</taxon>
        <taxon>Pseudomonadota</taxon>
        <taxon>Gammaproteobacteria</taxon>
        <taxon>Pseudomonadales</taxon>
        <taxon>Pseudomonadaceae</taxon>
        <taxon>Pseudomonas</taxon>
    </lineage>
</organism>
<accession>A0A7Z1K5L8</accession>
<dbReference type="SUPFAM" id="SSF52540">
    <property type="entry name" value="P-loop containing nucleoside triphosphate hydrolases"/>
    <property type="match status" value="1"/>
</dbReference>
<proteinExistence type="predicted"/>
<dbReference type="NCBIfam" id="NF033859">
    <property type="entry name" value="SMEK_N"/>
    <property type="match status" value="1"/>
</dbReference>
<dbReference type="Pfam" id="PF21941">
    <property type="entry name" value="SMEK_N"/>
    <property type="match status" value="1"/>
</dbReference>
<dbReference type="EMBL" id="PDJN01000001">
    <property type="protein sequence ID" value="PFG71514.1"/>
    <property type="molecule type" value="Genomic_DNA"/>
</dbReference>
<reference evidence="2 3" key="2">
    <citation type="submission" date="2017-10" db="EMBL/GenBank/DDBJ databases">
        <title>Bacterial endophytes that colonize and modify switchgrass growth.</title>
        <authorList>
            <person name="Debolt S."/>
        </authorList>
    </citation>
    <scope>NUCLEOTIDE SEQUENCE [LARGE SCALE GENOMIC DNA]</scope>
    <source>
        <strain evidence="2 3">A2-S9</strain>
    </source>
</reference>
<dbReference type="RefSeq" id="WP_098479415.1">
    <property type="nucleotide sequence ID" value="NZ_PDJN01000001.1"/>
</dbReference>
<gene>
    <name evidence="2" type="ORF">DM05_1873</name>
</gene>
<comment type="caution">
    <text evidence="2">The sequence shown here is derived from an EMBL/GenBank/DDBJ whole genome shotgun (WGS) entry which is preliminary data.</text>
</comment>
<dbReference type="InterPro" id="IPR047740">
    <property type="entry name" value="SMEK_dom"/>
</dbReference>